<feature type="domain" description="Fe/B12 periplasmic-binding" evidence="1">
    <location>
        <begin position="2"/>
        <end position="289"/>
    </location>
</feature>
<name>A0AA42BAF6_9BACT</name>
<dbReference type="AlphaFoldDB" id="A0AA42BAF6"/>
<evidence type="ECO:0000259" key="1">
    <source>
        <dbReference type="PROSITE" id="PS50983"/>
    </source>
</evidence>
<dbReference type="PANTHER" id="PTHR42860">
    <property type="entry name" value="VITAMIN B12-BINDING PROTEIN"/>
    <property type="match status" value="1"/>
</dbReference>
<evidence type="ECO:0000313" key="2">
    <source>
        <dbReference type="EMBL" id="MCM8748514.1"/>
    </source>
</evidence>
<gene>
    <name evidence="2" type="ORF">NET02_05100</name>
</gene>
<dbReference type="EMBL" id="JAMSLR010000003">
    <property type="protein sequence ID" value="MCM8748514.1"/>
    <property type="molecule type" value="Genomic_DNA"/>
</dbReference>
<dbReference type="PANTHER" id="PTHR42860:SF1">
    <property type="entry name" value="VITAMIN B12-BINDING PROTEIN"/>
    <property type="match status" value="1"/>
</dbReference>
<protein>
    <submittedName>
        <fullName evidence="2">Cobalamin-binding protein</fullName>
    </submittedName>
</protein>
<evidence type="ECO:0000313" key="3">
    <source>
        <dbReference type="Proteomes" id="UP001165306"/>
    </source>
</evidence>
<dbReference type="Gene3D" id="3.40.50.1980">
    <property type="entry name" value="Nitrogenase molybdenum iron protein domain"/>
    <property type="match status" value="2"/>
</dbReference>
<dbReference type="Pfam" id="PF01497">
    <property type="entry name" value="Peripla_BP_2"/>
    <property type="match status" value="1"/>
</dbReference>
<dbReference type="CDD" id="cd01144">
    <property type="entry name" value="BtuF"/>
    <property type="match status" value="1"/>
</dbReference>
<proteinExistence type="predicted"/>
<dbReference type="SUPFAM" id="SSF53807">
    <property type="entry name" value="Helical backbone' metal receptor"/>
    <property type="match status" value="1"/>
</dbReference>
<dbReference type="RefSeq" id="WP_284056296.1">
    <property type="nucleotide sequence ID" value="NZ_JAMSLR010000003.1"/>
</dbReference>
<sequence>MRIVSLLPSLTEICYALGLVDELVAVTHECDYPPPVRAKPKITRSVLPPGLRQAEIDRAVRELVRSGQPLYQLDIERLAQLRPHLILTQALCPVCAVSYEDVVGIARALPQRPEVLSVEPHTLREVLDSILLIGEHTGRSATAAAVVASLEHRIGSVRQRLEEVEREPGVVCLEWLDPPMVAGHWVPEMVRLAGGRDLLGQPGAPSFTVTWEDVLAASPEVLVLMPCGYNLAGARAVATDLGQVPGLLDTPAVASGQIYAVDASSYFSRPGPRLVTGLEILAGILHPAAFARFGPPESASPIRFAAPEPVG</sequence>
<comment type="caution">
    <text evidence="2">The sequence shown here is derived from an EMBL/GenBank/DDBJ whole genome shotgun (WGS) entry which is preliminary data.</text>
</comment>
<keyword evidence="3" id="KW-1185">Reference proteome</keyword>
<dbReference type="InterPro" id="IPR002491">
    <property type="entry name" value="ABC_transptr_periplasmic_BD"/>
</dbReference>
<dbReference type="Proteomes" id="UP001165306">
    <property type="component" value="Unassembled WGS sequence"/>
</dbReference>
<dbReference type="PROSITE" id="PS50983">
    <property type="entry name" value="FE_B12_PBP"/>
    <property type="match status" value="1"/>
</dbReference>
<reference evidence="2" key="1">
    <citation type="submission" date="2022-06" db="EMBL/GenBank/DDBJ databases">
        <title>CFH 74404 Thermomicrobiaceae sp.</title>
        <authorList>
            <person name="Ming H."/>
            <person name="Li W.-J."/>
            <person name="Zhao Z."/>
        </authorList>
    </citation>
    <scope>NUCLEOTIDE SEQUENCE</scope>
    <source>
        <strain evidence="2">CFH 74404</strain>
    </source>
</reference>
<dbReference type="InterPro" id="IPR051030">
    <property type="entry name" value="Vitamin_B12-ABC_binding"/>
</dbReference>
<organism evidence="2 3">
    <name type="scientific">Thermalbibacter longus</name>
    <dbReference type="NCBI Taxonomy" id="2951981"/>
    <lineage>
        <taxon>Bacteria</taxon>
        <taxon>Pseudomonadati</taxon>
        <taxon>Thermomicrobiota</taxon>
        <taxon>Thermomicrobia</taxon>
        <taxon>Thermomicrobiales</taxon>
        <taxon>Thermomicrobiaceae</taxon>
        <taxon>Thermalbibacter</taxon>
    </lineage>
</organism>
<accession>A0AA42BAF6</accession>